<dbReference type="PROSITE" id="PS51462">
    <property type="entry name" value="NUDIX"/>
    <property type="match status" value="1"/>
</dbReference>
<dbReference type="PANTHER" id="PTHR43046:SF16">
    <property type="entry name" value="ADP-RIBOSE PYROPHOSPHATASE YJHB-RELATED"/>
    <property type="match status" value="1"/>
</dbReference>
<dbReference type="Pfam" id="PF00293">
    <property type="entry name" value="NUDIX"/>
    <property type="match status" value="1"/>
</dbReference>
<dbReference type="InterPro" id="IPR000086">
    <property type="entry name" value="NUDIX_hydrolase_dom"/>
</dbReference>
<evidence type="ECO:0000259" key="5">
    <source>
        <dbReference type="PROSITE" id="PS51462"/>
    </source>
</evidence>
<comment type="similarity">
    <text evidence="2 4">Belongs to the Nudix hydrolase family.</text>
</comment>
<evidence type="ECO:0000256" key="1">
    <source>
        <dbReference type="ARBA" id="ARBA00001946"/>
    </source>
</evidence>
<comment type="cofactor">
    <cofactor evidence="1">
        <name>Mg(2+)</name>
        <dbReference type="ChEBI" id="CHEBI:18420"/>
    </cofactor>
</comment>
<dbReference type="InterPro" id="IPR020476">
    <property type="entry name" value="Nudix_hydrolase"/>
</dbReference>
<dbReference type="EMBL" id="AUBJ02000001">
    <property type="protein sequence ID" value="MCP2330318.1"/>
    <property type="molecule type" value="Genomic_DNA"/>
</dbReference>
<evidence type="ECO:0000256" key="4">
    <source>
        <dbReference type="RuleBase" id="RU003476"/>
    </source>
</evidence>
<dbReference type="PRINTS" id="PR00502">
    <property type="entry name" value="NUDIXFAMILY"/>
</dbReference>
<dbReference type="RefSeq" id="WP_051313734.1">
    <property type="nucleotide sequence ID" value="NZ_AUBJ02000001.1"/>
</dbReference>
<organism evidence="6 7">
    <name type="scientific">Actinoalloteichus caeruleus DSM 43889</name>
    <dbReference type="NCBI Taxonomy" id="1120930"/>
    <lineage>
        <taxon>Bacteria</taxon>
        <taxon>Bacillati</taxon>
        <taxon>Actinomycetota</taxon>
        <taxon>Actinomycetes</taxon>
        <taxon>Pseudonocardiales</taxon>
        <taxon>Pseudonocardiaceae</taxon>
        <taxon>Actinoalloteichus</taxon>
        <taxon>Actinoalloteichus cyanogriseus</taxon>
    </lineage>
</organism>
<accession>A0ABT1JD11</accession>
<name>A0ABT1JD11_ACTCY</name>
<reference evidence="6 7" key="1">
    <citation type="submission" date="2013-07" db="EMBL/GenBank/DDBJ databases">
        <authorList>
            <consortium name="DOE Joint Genome Institute"/>
            <person name="Reeve W."/>
            <person name="Huntemann M."/>
            <person name="Han J."/>
            <person name="Chen A."/>
            <person name="Kyrpides N."/>
            <person name="Mavromatis K."/>
            <person name="Markowitz V."/>
            <person name="Palaniappan K."/>
            <person name="Ivanova N."/>
            <person name="Schaumberg A."/>
            <person name="Pati A."/>
            <person name="Liolios K."/>
            <person name="Nordberg H.P."/>
            <person name="Cantor M.N."/>
            <person name="Hua S.X."/>
            <person name="Woyke T."/>
        </authorList>
    </citation>
    <scope>NUCLEOTIDE SEQUENCE [LARGE SCALE GENOMIC DNA]</scope>
    <source>
        <strain evidence="6 7">DSM 43889</strain>
    </source>
</reference>
<comment type="caution">
    <text evidence="6">The sequence shown here is derived from an EMBL/GenBank/DDBJ whole genome shotgun (WGS) entry which is preliminary data.</text>
</comment>
<keyword evidence="3 4" id="KW-0378">Hydrolase</keyword>
<dbReference type="InterPro" id="IPR015797">
    <property type="entry name" value="NUDIX_hydrolase-like_dom_sf"/>
</dbReference>
<dbReference type="PANTHER" id="PTHR43046">
    <property type="entry name" value="GDP-MANNOSE MANNOSYL HYDROLASE"/>
    <property type="match status" value="1"/>
</dbReference>
<feature type="domain" description="Nudix hydrolase" evidence="5">
    <location>
        <begin position="5"/>
        <end position="136"/>
    </location>
</feature>
<reference evidence="6 7" key="2">
    <citation type="submission" date="2022-06" db="EMBL/GenBank/DDBJ databases">
        <title>Genomic Encyclopedia of Type Strains, Phase I: the one thousand microbial genomes (KMG-I) project.</title>
        <authorList>
            <person name="Kyrpides N."/>
        </authorList>
    </citation>
    <scope>NUCLEOTIDE SEQUENCE [LARGE SCALE GENOMIC DNA]</scope>
    <source>
        <strain evidence="6 7">DSM 43889</strain>
    </source>
</reference>
<dbReference type="InterPro" id="IPR020084">
    <property type="entry name" value="NUDIX_hydrolase_CS"/>
</dbReference>
<dbReference type="Gene3D" id="3.90.79.10">
    <property type="entry name" value="Nucleoside Triphosphate Pyrophosphohydrolase"/>
    <property type="match status" value="1"/>
</dbReference>
<dbReference type="Proteomes" id="UP000791080">
    <property type="component" value="Unassembled WGS sequence"/>
</dbReference>
<evidence type="ECO:0000313" key="7">
    <source>
        <dbReference type="Proteomes" id="UP000791080"/>
    </source>
</evidence>
<sequence length="149" mass="16554">MSSERQRALVDVRVLALRDEDVLLIQLTGGSFTGHWNLPGGHVLPGENVVSAAVRELREEVGLRTSPTDLVFSSVTHHRPPTRSEKVTFTFLTRRFDGQAYAAEPDRAALVRWVPRADPPQPLMPQAEASLRLFRDQGRFDTTGLDGPV</sequence>
<keyword evidence="7" id="KW-1185">Reference proteome</keyword>
<evidence type="ECO:0000256" key="3">
    <source>
        <dbReference type="ARBA" id="ARBA00022801"/>
    </source>
</evidence>
<protein>
    <submittedName>
        <fullName evidence="6">ADP-ribose pyrophosphatase YjhB, NUDIX family</fullName>
    </submittedName>
</protein>
<proteinExistence type="inferred from homology"/>
<evidence type="ECO:0000256" key="2">
    <source>
        <dbReference type="ARBA" id="ARBA00005582"/>
    </source>
</evidence>
<dbReference type="PROSITE" id="PS00893">
    <property type="entry name" value="NUDIX_BOX"/>
    <property type="match status" value="1"/>
</dbReference>
<dbReference type="SUPFAM" id="SSF55811">
    <property type="entry name" value="Nudix"/>
    <property type="match status" value="1"/>
</dbReference>
<evidence type="ECO:0000313" key="6">
    <source>
        <dbReference type="EMBL" id="MCP2330318.1"/>
    </source>
</evidence>
<gene>
    <name evidence="6" type="ORF">G443_000588</name>
</gene>